<feature type="transmembrane region" description="Helical" evidence="8">
    <location>
        <begin position="275"/>
        <end position="294"/>
    </location>
</feature>
<evidence type="ECO:0000313" key="11">
    <source>
        <dbReference type="Proteomes" id="UP000186868"/>
    </source>
</evidence>
<keyword evidence="2" id="KW-1003">Cell membrane</keyword>
<feature type="transmembrane region" description="Helical" evidence="8">
    <location>
        <begin position="413"/>
        <end position="436"/>
    </location>
</feature>
<evidence type="ECO:0000259" key="9">
    <source>
        <dbReference type="Pfam" id="PF13231"/>
    </source>
</evidence>
<dbReference type="InterPro" id="IPR038731">
    <property type="entry name" value="RgtA/B/C-like"/>
</dbReference>
<feature type="transmembrane region" description="Helical" evidence="8">
    <location>
        <begin position="238"/>
        <end position="263"/>
    </location>
</feature>
<organism evidence="10 11">
    <name type="scientific">Hydrococcus rivularis NIES-593</name>
    <dbReference type="NCBI Taxonomy" id="1921803"/>
    <lineage>
        <taxon>Bacteria</taxon>
        <taxon>Bacillati</taxon>
        <taxon>Cyanobacteriota</taxon>
        <taxon>Cyanophyceae</taxon>
        <taxon>Pleurocapsales</taxon>
        <taxon>Hydrococcaceae</taxon>
        <taxon>Hydrococcus</taxon>
    </lineage>
</organism>
<accession>A0A1U7HI27</accession>
<comment type="subcellular location">
    <subcellularLocation>
        <location evidence="1">Cell membrane</location>
        <topology evidence="1">Multi-pass membrane protein</topology>
    </subcellularLocation>
</comment>
<evidence type="ECO:0000313" key="10">
    <source>
        <dbReference type="EMBL" id="OKH23240.1"/>
    </source>
</evidence>
<dbReference type="RefSeq" id="WP_073599519.1">
    <property type="nucleotide sequence ID" value="NZ_MRCB01000010.1"/>
</dbReference>
<keyword evidence="6 8" id="KW-1133">Transmembrane helix</keyword>
<feature type="transmembrane region" description="Helical" evidence="8">
    <location>
        <begin position="346"/>
        <end position="368"/>
    </location>
</feature>
<keyword evidence="4" id="KW-0808">Transferase</keyword>
<evidence type="ECO:0000256" key="6">
    <source>
        <dbReference type="ARBA" id="ARBA00022989"/>
    </source>
</evidence>
<sequence length="549" mass="62407">MNQNLRLPPNWLRFLIIILLVLGVFFRFANLDGKVYSIEEAATSLRISGYTEQEIRQQIFNGKVISLKDLQRYQHLNPEKTLADTIKGLAIEEPQLPPLYYVMLRSWVQWFGDSITGIRSLSAVISLLVFPCLYWLCIELFGLPLVAWIAIALMAVSPFFMLYAQEARLYSLWTVIIPLTSAALLRAIRVKTIFSWVFYSLTLSLAFYTTVLSGLVAIGHGIYVVGTQGIRLSKTLSAYLIASIVGLLTFAPWIYVIVNYFYASYSATEWASLRKIPYVFVIVGFLSNIIRVFFDVPNKLLWQALPNTYQPIDVILGIISLPLFLSILFLVGYSIYFLCLKSPKRVWLFIVSLIAVNSLIFLLPDLFIGGIRAVIPRFQIPNYMCILLAVAYLLAIKISAVSNSFRQQQIGKIIMLALISCGVISCTISSQSNLWWNKYFNIDNIPIARIINQTQSPLVISDSGGSHYINILSLSHVLDPKVKFQLISKIEDLTKIPSISNSFSDLFLLNPSEILRERLEKEQKFKTNLVFDGSKINPWKSDLFLWKLE</sequence>
<dbReference type="GO" id="GO:0005886">
    <property type="term" value="C:plasma membrane"/>
    <property type="evidence" value="ECO:0007669"/>
    <property type="project" value="UniProtKB-SubCell"/>
</dbReference>
<dbReference type="OrthoDB" id="495800at2"/>
<feature type="transmembrane region" description="Helical" evidence="8">
    <location>
        <begin position="12"/>
        <end position="29"/>
    </location>
</feature>
<dbReference type="GO" id="GO:0009103">
    <property type="term" value="P:lipopolysaccharide biosynthetic process"/>
    <property type="evidence" value="ECO:0007669"/>
    <property type="project" value="UniProtKB-ARBA"/>
</dbReference>
<name>A0A1U7HI27_9CYAN</name>
<keyword evidence="11" id="KW-1185">Reference proteome</keyword>
<feature type="transmembrane region" description="Helical" evidence="8">
    <location>
        <begin position="196"/>
        <end position="218"/>
    </location>
</feature>
<keyword evidence="5 8" id="KW-0812">Transmembrane</keyword>
<dbReference type="EMBL" id="MRCB01000010">
    <property type="protein sequence ID" value="OKH23240.1"/>
    <property type="molecule type" value="Genomic_DNA"/>
</dbReference>
<proteinExistence type="predicted"/>
<feature type="transmembrane region" description="Helical" evidence="8">
    <location>
        <begin position="380"/>
        <end position="401"/>
    </location>
</feature>
<reference evidence="10 11" key="1">
    <citation type="submission" date="2016-11" db="EMBL/GenBank/DDBJ databases">
        <title>Draft Genome Sequences of Nine Cyanobacterial Strains from Diverse Habitats.</title>
        <authorList>
            <person name="Zhu T."/>
            <person name="Hou S."/>
            <person name="Lu X."/>
            <person name="Hess W.R."/>
        </authorList>
    </citation>
    <scope>NUCLEOTIDE SEQUENCE [LARGE SCALE GENOMIC DNA]</scope>
    <source>
        <strain evidence="10 11">NIES-593</strain>
    </source>
</reference>
<evidence type="ECO:0000256" key="8">
    <source>
        <dbReference type="SAM" id="Phobius"/>
    </source>
</evidence>
<dbReference type="PANTHER" id="PTHR33908:SF11">
    <property type="entry name" value="MEMBRANE PROTEIN"/>
    <property type="match status" value="1"/>
</dbReference>
<evidence type="ECO:0000256" key="5">
    <source>
        <dbReference type="ARBA" id="ARBA00022692"/>
    </source>
</evidence>
<dbReference type="InterPro" id="IPR050297">
    <property type="entry name" value="LipidA_mod_glycosyltrf_83"/>
</dbReference>
<feature type="transmembrane region" description="Helical" evidence="8">
    <location>
        <begin position="117"/>
        <end position="138"/>
    </location>
</feature>
<dbReference type="Pfam" id="PF13231">
    <property type="entry name" value="PMT_2"/>
    <property type="match status" value="1"/>
</dbReference>
<gene>
    <name evidence="10" type="ORF">NIES593_10380</name>
</gene>
<dbReference type="AlphaFoldDB" id="A0A1U7HI27"/>
<evidence type="ECO:0000256" key="7">
    <source>
        <dbReference type="ARBA" id="ARBA00023136"/>
    </source>
</evidence>
<feature type="transmembrane region" description="Helical" evidence="8">
    <location>
        <begin position="145"/>
        <end position="164"/>
    </location>
</feature>
<dbReference type="GO" id="GO:0016763">
    <property type="term" value="F:pentosyltransferase activity"/>
    <property type="evidence" value="ECO:0007669"/>
    <property type="project" value="TreeGrafter"/>
</dbReference>
<feature type="domain" description="Glycosyltransferase RgtA/B/C/D-like" evidence="9">
    <location>
        <begin position="97"/>
        <end position="255"/>
    </location>
</feature>
<protein>
    <recommendedName>
        <fullName evidence="9">Glycosyltransferase RgtA/B/C/D-like domain-containing protein</fullName>
    </recommendedName>
</protein>
<evidence type="ECO:0000256" key="2">
    <source>
        <dbReference type="ARBA" id="ARBA00022475"/>
    </source>
</evidence>
<evidence type="ECO:0000256" key="1">
    <source>
        <dbReference type="ARBA" id="ARBA00004651"/>
    </source>
</evidence>
<dbReference type="PANTHER" id="PTHR33908">
    <property type="entry name" value="MANNOSYLTRANSFERASE YKCB-RELATED"/>
    <property type="match status" value="1"/>
</dbReference>
<feature type="transmembrane region" description="Helical" evidence="8">
    <location>
        <begin position="170"/>
        <end position="189"/>
    </location>
</feature>
<evidence type="ECO:0000256" key="3">
    <source>
        <dbReference type="ARBA" id="ARBA00022676"/>
    </source>
</evidence>
<feature type="transmembrane region" description="Helical" evidence="8">
    <location>
        <begin position="314"/>
        <end position="339"/>
    </location>
</feature>
<dbReference type="STRING" id="1921803.NIES593_10380"/>
<evidence type="ECO:0000256" key="4">
    <source>
        <dbReference type="ARBA" id="ARBA00022679"/>
    </source>
</evidence>
<keyword evidence="7 8" id="KW-0472">Membrane</keyword>
<comment type="caution">
    <text evidence="10">The sequence shown here is derived from an EMBL/GenBank/DDBJ whole genome shotgun (WGS) entry which is preliminary data.</text>
</comment>
<dbReference type="Proteomes" id="UP000186868">
    <property type="component" value="Unassembled WGS sequence"/>
</dbReference>
<keyword evidence="3" id="KW-0328">Glycosyltransferase</keyword>